<protein>
    <submittedName>
        <fullName evidence="8">BA75_02072T0</fullName>
    </submittedName>
</protein>
<dbReference type="AlphaFoldDB" id="A0A1B2JAM4"/>
<proteinExistence type="inferred from homology"/>
<feature type="transmembrane region" description="Helical" evidence="6">
    <location>
        <begin position="122"/>
        <end position="138"/>
    </location>
</feature>
<feature type="transmembrane region" description="Helical" evidence="6">
    <location>
        <begin position="229"/>
        <end position="252"/>
    </location>
</feature>
<evidence type="ECO:0000256" key="2">
    <source>
        <dbReference type="ARBA" id="ARBA00008066"/>
    </source>
</evidence>
<feature type="domain" description="Amino acid transporter transmembrane" evidence="7">
    <location>
        <begin position="4"/>
        <end position="400"/>
    </location>
</feature>
<dbReference type="OrthoDB" id="438545at2759"/>
<accession>A0A1B2JAM4</accession>
<dbReference type="PANTHER" id="PTHR22950">
    <property type="entry name" value="AMINO ACID TRANSPORTER"/>
    <property type="match status" value="1"/>
</dbReference>
<evidence type="ECO:0000313" key="8">
    <source>
        <dbReference type="EMBL" id="ANZ75056.1"/>
    </source>
</evidence>
<feature type="transmembrane region" description="Helical" evidence="6">
    <location>
        <begin position="80"/>
        <end position="102"/>
    </location>
</feature>
<dbReference type="Pfam" id="PF01490">
    <property type="entry name" value="Aa_trans"/>
    <property type="match status" value="1"/>
</dbReference>
<feature type="transmembrane region" description="Helical" evidence="6">
    <location>
        <begin position="364"/>
        <end position="389"/>
    </location>
</feature>
<keyword evidence="4 6" id="KW-1133">Transmembrane helix</keyword>
<keyword evidence="9" id="KW-1185">Reference proteome</keyword>
<feature type="transmembrane region" description="Helical" evidence="6">
    <location>
        <begin position="340"/>
        <end position="358"/>
    </location>
</feature>
<dbReference type="GO" id="GO:0061459">
    <property type="term" value="F:L-arginine transmembrane transporter activity"/>
    <property type="evidence" value="ECO:0007669"/>
    <property type="project" value="TreeGrafter"/>
</dbReference>
<dbReference type="GO" id="GO:0005290">
    <property type="term" value="F:L-histidine transmembrane transporter activity"/>
    <property type="evidence" value="ECO:0007669"/>
    <property type="project" value="TreeGrafter"/>
</dbReference>
<feature type="transmembrane region" description="Helical" evidence="6">
    <location>
        <begin position="12"/>
        <end position="29"/>
    </location>
</feature>
<dbReference type="Proteomes" id="UP000094565">
    <property type="component" value="Chromosome 2"/>
</dbReference>
<dbReference type="GO" id="GO:0015194">
    <property type="term" value="F:L-serine transmembrane transporter activity"/>
    <property type="evidence" value="ECO:0007669"/>
    <property type="project" value="TreeGrafter"/>
</dbReference>
<evidence type="ECO:0000256" key="4">
    <source>
        <dbReference type="ARBA" id="ARBA00022989"/>
    </source>
</evidence>
<feature type="transmembrane region" description="Helical" evidence="6">
    <location>
        <begin position="150"/>
        <end position="171"/>
    </location>
</feature>
<evidence type="ECO:0000313" key="9">
    <source>
        <dbReference type="Proteomes" id="UP000094565"/>
    </source>
</evidence>
<organism evidence="8 9">
    <name type="scientific">Komagataella pastoris</name>
    <name type="common">Yeast</name>
    <name type="synonym">Pichia pastoris</name>
    <dbReference type="NCBI Taxonomy" id="4922"/>
    <lineage>
        <taxon>Eukaryota</taxon>
        <taxon>Fungi</taxon>
        <taxon>Dikarya</taxon>
        <taxon>Ascomycota</taxon>
        <taxon>Saccharomycotina</taxon>
        <taxon>Pichiomycetes</taxon>
        <taxon>Pichiales</taxon>
        <taxon>Pichiaceae</taxon>
        <taxon>Komagataella</taxon>
    </lineage>
</organism>
<feature type="transmembrane region" description="Helical" evidence="6">
    <location>
        <begin position="421"/>
        <end position="442"/>
    </location>
</feature>
<dbReference type="InterPro" id="IPR013057">
    <property type="entry name" value="AA_transpt_TM"/>
</dbReference>
<evidence type="ECO:0000256" key="6">
    <source>
        <dbReference type="SAM" id="Phobius"/>
    </source>
</evidence>
<sequence length="444" mass="48665">MGGATTNSSIINLLNTIIGAGLLALPYALRTDGLVLGMVILLLSAIGAGYGFFLQGVSSKYLPPGEASFFNVCQITYPDLAVVFDIAIAIQCFGVGLSYLVLTGDLMPHIIPIENLPIDERVFWILVSAIFIIPTSFLKKLDSLRYTSVVALLAIVYLVAVIYGNYLQGLLTNWEGFPERQPISVWKPQSFKAISSTFSIVVLAYTGHQNFYQITNELSNPTLRNLLKINLVSTLVSYLIFVTVALAGYFTFGNYISGNIMLIYPDTIITRVGQALLVLMVILSYPLMIFPARISFNNIYEALLRRTTTSEPEAELEAESEVDPLLPSSAQEVTITGKRFTYLTVFLLISSYFLAITIKKFELVLSIVGAVGSTSISYTLPGFFGFKLLNSKNQGISKLLRSNNNATLYGHPVFHSPVYKYCSLALGVFGIVAMVVCLYSAVSK</sequence>
<reference evidence="8 9" key="1">
    <citation type="submission" date="2016-02" db="EMBL/GenBank/DDBJ databases">
        <title>Comparative genomic and transcriptomic foundation for Pichia pastoris.</title>
        <authorList>
            <person name="Love K.R."/>
            <person name="Shah K.A."/>
            <person name="Whittaker C.A."/>
            <person name="Wu J."/>
            <person name="Bartlett M.C."/>
            <person name="Ma D."/>
            <person name="Leeson R.L."/>
            <person name="Priest M."/>
            <person name="Young S.K."/>
            <person name="Love J.C."/>
        </authorList>
    </citation>
    <scope>NUCLEOTIDE SEQUENCE [LARGE SCALE GENOMIC DNA]</scope>
    <source>
        <strain evidence="8 9">ATCC 28485</strain>
    </source>
</reference>
<keyword evidence="5 6" id="KW-0472">Membrane</keyword>
<dbReference type="PANTHER" id="PTHR22950:SF224">
    <property type="entry name" value="VACUOLAR AMINO ACID TRANSPORTER 7"/>
    <property type="match status" value="1"/>
</dbReference>
<keyword evidence="3 6" id="KW-0812">Transmembrane</keyword>
<evidence type="ECO:0000259" key="7">
    <source>
        <dbReference type="Pfam" id="PF01490"/>
    </source>
</evidence>
<evidence type="ECO:0000256" key="3">
    <source>
        <dbReference type="ARBA" id="ARBA00022692"/>
    </source>
</evidence>
<comment type="subcellular location">
    <subcellularLocation>
        <location evidence="1">Membrane</location>
        <topology evidence="1">Multi-pass membrane protein</topology>
    </subcellularLocation>
</comment>
<gene>
    <name evidence="8" type="ORF">ATY40_BA7502072</name>
</gene>
<comment type="similarity">
    <text evidence="2">Belongs to the amino acid/polyamine transporter 2 family.</text>
</comment>
<dbReference type="GO" id="GO:0005302">
    <property type="term" value="F:L-tyrosine transmembrane transporter activity"/>
    <property type="evidence" value="ECO:0007669"/>
    <property type="project" value="TreeGrafter"/>
</dbReference>
<name>A0A1B2JAM4_PICPA</name>
<feature type="transmembrane region" description="Helical" evidence="6">
    <location>
        <begin position="272"/>
        <end position="296"/>
    </location>
</feature>
<dbReference type="GO" id="GO:0005313">
    <property type="term" value="F:L-glutamate transmembrane transporter activity"/>
    <property type="evidence" value="ECO:0007669"/>
    <property type="project" value="TreeGrafter"/>
</dbReference>
<feature type="transmembrane region" description="Helical" evidence="6">
    <location>
        <begin position="35"/>
        <end position="54"/>
    </location>
</feature>
<dbReference type="EMBL" id="CP014585">
    <property type="protein sequence ID" value="ANZ75056.1"/>
    <property type="molecule type" value="Genomic_DNA"/>
</dbReference>
<dbReference type="GO" id="GO:0015189">
    <property type="term" value="F:L-lysine transmembrane transporter activity"/>
    <property type="evidence" value="ECO:0007669"/>
    <property type="project" value="TreeGrafter"/>
</dbReference>
<evidence type="ECO:0000256" key="1">
    <source>
        <dbReference type="ARBA" id="ARBA00004141"/>
    </source>
</evidence>
<dbReference type="GO" id="GO:0000329">
    <property type="term" value="C:fungal-type vacuole membrane"/>
    <property type="evidence" value="ECO:0007669"/>
    <property type="project" value="TreeGrafter"/>
</dbReference>
<evidence type="ECO:0000256" key="5">
    <source>
        <dbReference type="ARBA" id="ARBA00023136"/>
    </source>
</evidence>